<sequence>MAVNNRAMRFALGTGVTQQTCTGTTTASGKASCTIYSAGQPQGASNTVPVTVVFGDDDHNPSSTSTELGLTSATRLDSTVVRRLANGTLAQHAGGLVDFGGDAVPGHSARVTLGTGEDQ</sequence>
<evidence type="ECO:0000313" key="2">
    <source>
        <dbReference type="Proteomes" id="UP001333996"/>
    </source>
</evidence>
<keyword evidence="2" id="KW-1185">Reference proteome</keyword>
<organism evidence="1 2">
    <name type="scientific">Streptomyces chiangmaiensis</name>
    <dbReference type="NCBI Taxonomy" id="766497"/>
    <lineage>
        <taxon>Bacteria</taxon>
        <taxon>Bacillati</taxon>
        <taxon>Actinomycetota</taxon>
        <taxon>Actinomycetes</taxon>
        <taxon>Kitasatosporales</taxon>
        <taxon>Streptomycetaceae</taxon>
        <taxon>Streptomyces</taxon>
    </lineage>
</organism>
<evidence type="ECO:0000313" key="1">
    <source>
        <dbReference type="EMBL" id="MED7823487.1"/>
    </source>
</evidence>
<dbReference type="Proteomes" id="UP001333996">
    <property type="component" value="Unassembled WGS sequence"/>
</dbReference>
<gene>
    <name evidence="1" type="ORF">VXC91_16195</name>
</gene>
<comment type="caution">
    <text evidence="1">The sequence shown here is derived from an EMBL/GenBank/DDBJ whole genome shotgun (WGS) entry which is preliminary data.</text>
</comment>
<evidence type="ECO:0008006" key="3">
    <source>
        <dbReference type="Google" id="ProtNLM"/>
    </source>
</evidence>
<reference evidence="1" key="1">
    <citation type="submission" date="2024-01" db="EMBL/GenBank/DDBJ databases">
        <title>First draft genome sequence data of TA4-1, the type strain of Gram-positive actinobacterium Streptomyces chiangmaiensis.</title>
        <authorList>
            <person name="Yasawong M."/>
            <person name="Nantapong N."/>
        </authorList>
    </citation>
    <scope>NUCLEOTIDE SEQUENCE</scope>
    <source>
        <strain evidence="1">TA4-1</strain>
    </source>
</reference>
<protein>
    <recommendedName>
        <fullName evidence="3">DUF4232 domain-containing protein</fullName>
    </recommendedName>
</protein>
<name>A0ABU7FH81_9ACTN</name>
<proteinExistence type="predicted"/>
<dbReference type="EMBL" id="JAYWVC010000045">
    <property type="protein sequence ID" value="MED7823487.1"/>
    <property type="molecule type" value="Genomic_DNA"/>
</dbReference>
<dbReference type="RefSeq" id="WP_329507971.1">
    <property type="nucleotide sequence ID" value="NZ_BAAAYZ010000190.1"/>
</dbReference>
<accession>A0ABU7FH81</accession>